<dbReference type="Pfam" id="PF13472">
    <property type="entry name" value="Lipase_GDSL_2"/>
    <property type="match status" value="1"/>
</dbReference>
<evidence type="ECO:0000256" key="1">
    <source>
        <dbReference type="SAM" id="SignalP"/>
    </source>
</evidence>
<name>A0A1I1F6D8_9BACT</name>
<feature type="chain" id="PRO_5011761386" evidence="1">
    <location>
        <begin position="20"/>
        <end position="419"/>
    </location>
</feature>
<keyword evidence="4" id="KW-1185">Reference proteome</keyword>
<feature type="signal peptide" evidence="1">
    <location>
        <begin position="1"/>
        <end position="19"/>
    </location>
</feature>
<gene>
    <name evidence="3" type="ORF">SAMN05421780_10257</name>
</gene>
<organism evidence="3 4">
    <name type="scientific">Flexibacter flexilis DSM 6793</name>
    <dbReference type="NCBI Taxonomy" id="927664"/>
    <lineage>
        <taxon>Bacteria</taxon>
        <taxon>Pseudomonadati</taxon>
        <taxon>Bacteroidota</taxon>
        <taxon>Cytophagia</taxon>
        <taxon>Cytophagales</taxon>
        <taxon>Flexibacteraceae</taxon>
        <taxon>Flexibacter</taxon>
    </lineage>
</organism>
<dbReference type="Gene3D" id="3.40.50.1110">
    <property type="entry name" value="SGNH hydrolase"/>
    <property type="match status" value="1"/>
</dbReference>
<protein>
    <submittedName>
        <fullName evidence="3">GDSL-like Lipase/Acylhydrolase</fullName>
    </submittedName>
</protein>
<dbReference type="Proteomes" id="UP000199514">
    <property type="component" value="Unassembled WGS sequence"/>
</dbReference>
<sequence length="419" mass="47619">MKYFFKFIHTILFCISVIAAGFAQNMPDLPPKHLKLYKADRNHLICADTTVLAPFWDKLDSLAEGANKQVHIMHIGDSHIQADLFSGRIRQLLLDEKLFPVAGRGVIFPYQLAKTNNPSGYQVTYTGNWEGCRNAARDRECQWGLAGITATTRDADAIFTLKLGYSASLKHPFKRVKIFYPTQETASFTLRCMAENVLSDSVYKEAGYQEFILKDSLAQISFQLKQKDSTQRYFTMQGISLENDCRGIVYSSLGVNGAEVVSFLKSPDLDKNLKVVKPDMVIISLGTNDAYMPRFDEPQFRLSLGRLIQRIKMAVPEAVVLLTTPGDSYYRRYRPNRNMIKAVKQTVHVAEETGAVVWDFYAVMGGFRSVQRWYAHGLAQKDRLHLSAKGYQLQGDLLYTAMMRAWKAYRKQKQANLSK</sequence>
<dbReference type="EMBL" id="FOLE01000002">
    <property type="protein sequence ID" value="SFB94522.1"/>
    <property type="molecule type" value="Genomic_DNA"/>
</dbReference>
<feature type="domain" description="SGNH hydrolase-type esterase" evidence="2">
    <location>
        <begin position="247"/>
        <end position="393"/>
    </location>
</feature>
<dbReference type="PANTHER" id="PTHR30383:SF29">
    <property type="entry name" value="SGNH HYDROLASE-TYPE ESTERASE DOMAIN-CONTAINING PROTEIN"/>
    <property type="match status" value="1"/>
</dbReference>
<dbReference type="OrthoDB" id="9764375at2"/>
<keyword evidence="1" id="KW-0732">Signal</keyword>
<dbReference type="AlphaFoldDB" id="A0A1I1F6D8"/>
<dbReference type="Gene3D" id="2.60.120.1360">
    <property type="match status" value="1"/>
</dbReference>
<dbReference type="SUPFAM" id="SSF52266">
    <property type="entry name" value="SGNH hydrolase"/>
    <property type="match status" value="1"/>
</dbReference>
<dbReference type="InterPro" id="IPR036514">
    <property type="entry name" value="SGNH_hydro_sf"/>
</dbReference>
<dbReference type="STRING" id="927664.SAMN05421780_10257"/>
<evidence type="ECO:0000259" key="2">
    <source>
        <dbReference type="Pfam" id="PF13472"/>
    </source>
</evidence>
<dbReference type="InterPro" id="IPR051532">
    <property type="entry name" value="Ester_Hydrolysis_Enzymes"/>
</dbReference>
<evidence type="ECO:0000313" key="3">
    <source>
        <dbReference type="EMBL" id="SFB94522.1"/>
    </source>
</evidence>
<dbReference type="GO" id="GO:0016788">
    <property type="term" value="F:hydrolase activity, acting on ester bonds"/>
    <property type="evidence" value="ECO:0007669"/>
    <property type="project" value="UniProtKB-ARBA"/>
</dbReference>
<keyword evidence="3" id="KW-0378">Hydrolase</keyword>
<accession>A0A1I1F6D8</accession>
<proteinExistence type="predicted"/>
<reference evidence="3 4" key="1">
    <citation type="submission" date="2016-10" db="EMBL/GenBank/DDBJ databases">
        <authorList>
            <person name="de Groot N.N."/>
        </authorList>
    </citation>
    <scope>NUCLEOTIDE SEQUENCE [LARGE SCALE GENOMIC DNA]</scope>
    <source>
        <strain evidence="3 4">DSM 6793</strain>
    </source>
</reference>
<dbReference type="PANTHER" id="PTHR30383">
    <property type="entry name" value="THIOESTERASE 1/PROTEASE 1/LYSOPHOSPHOLIPASE L1"/>
    <property type="match status" value="1"/>
</dbReference>
<evidence type="ECO:0000313" key="4">
    <source>
        <dbReference type="Proteomes" id="UP000199514"/>
    </source>
</evidence>
<dbReference type="InterPro" id="IPR013830">
    <property type="entry name" value="SGNH_hydro"/>
</dbReference>